<dbReference type="GO" id="GO:0042795">
    <property type="term" value="P:snRNA transcription by RNA polymerase II"/>
    <property type="evidence" value="ECO:0007669"/>
    <property type="project" value="TreeGrafter"/>
</dbReference>
<dbReference type="InterPro" id="IPR019188">
    <property type="entry name" value="SNAPC1"/>
</dbReference>
<dbReference type="AlphaFoldDB" id="A0AAW2HBR8"/>
<dbReference type="GO" id="GO:0043565">
    <property type="term" value="F:sequence-specific DNA binding"/>
    <property type="evidence" value="ECO:0007669"/>
    <property type="project" value="TreeGrafter"/>
</dbReference>
<dbReference type="GO" id="GO:0019185">
    <property type="term" value="C:snRNA-activating protein complex"/>
    <property type="evidence" value="ECO:0007669"/>
    <property type="project" value="TreeGrafter"/>
</dbReference>
<accession>A0AAW2HBR8</accession>
<gene>
    <name evidence="2" type="ORF">PYX00_009510</name>
</gene>
<evidence type="ECO:0000256" key="1">
    <source>
        <dbReference type="SAM" id="MobiDB-lite"/>
    </source>
</evidence>
<protein>
    <recommendedName>
        <fullName evidence="3">snRNA-activating protein complex subunit 1</fullName>
    </recommendedName>
</protein>
<proteinExistence type="predicted"/>
<sequence length="322" mass="37466">MDECHEGYKLLKGVRLDVRTLLTNFEKTESVRFSDFCEEWKKMKFSFIFCARKTVVELLEFTEELLYIVKGYLEPPWSFHIRVGALYILYGLYFKQPIKEAVKIRFTLNEWKHLCDLIKQCKEAKHLDACFIHYKLYIQGAYVFTIISRPAGLERGFRKYGLKNKVSQNYLSEKIVDRSDIIEPQLLDSLIALETQYSKNKNEVLGRKNLKFVDEDFAVTVKGKLEKFQADVQKEYPVHGLKGKCEEDKKRDRSCSPVPEPETSVPGRSASPKTIFQKEFKATEKGFVREKNTRKKAKKEAQILCIDETDAGDSQSLELPDI</sequence>
<name>A0AAW2HBR8_9NEOP</name>
<evidence type="ECO:0000313" key="2">
    <source>
        <dbReference type="EMBL" id="KAL0267162.1"/>
    </source>
</evidence>
<comment type="caution">
    <text evidence="2">The sequence shown here is derived from an EMBL/GenBank/DDBJ whole genome shotgun (WGS) entry which is preliminary data.</text>
</comment>
<feature type="region of interest" description="Disordered" evidence="1">
    <location>
        <begin position="247"/>
        <end position="275"/>
    </location>
</feature>
<reference evidence="2" key="1">
    <citation type="journal article" date="2024" name="Gigascience">
        <title>Chromosome-level genome of the poultry shaft louse Menopon gallinae provides insight into the host-switching and adaptive evolution of parasitic lice.</title>
        <authorList>
            <person name="Xu Y."/>
            <person name="Ma L."/>
            <person name="Liu S."/>
            <person name="Liang Y."/>
            <person name="Liu Q."/>
            <person name="He Z."/>
            <person name="Tian L."/>
            <person name="Duan Y."/>
            <person name="Cai W."/>
            <person name="Li H."/>
            <person name="Song F."/>
        </authorList>
    </citation>
    <scope>NUCLEOTIDE SEQUENCE</scope>
    <source>
        <strain evidence="2">Cailab_2023a</strain>
    </source>
</reference>
<organism evidence="2">
    <name type="scientific">Menopon gallinae</name>
    <name type="common">poultry shaft louse</name>
    <dbReference type="NCBI Taxonomy" id="328185"/>
    <lineage>
        <taxon>Eukaryota</taxon>
        <taxon>Metazoa</taxon>
        <taxon>Ecdysozoa</taxon>
        <taxon>Arthropoda</taxon>
        <taxon>Hexapoda</taxon>
        <taxon>Insecta</taxon>
        <taxon>Pterygota</taxon>
        <taxon>Neoptera</taxon>
        <taxon>Paraneoptera</taxon>
        <taxon>Psocodea</taxon>
        <taxon>Troctomorpha</taxon>
        <taxon>Phthiraptera</taxon>
        <taxon>Amblycera</taxon>
        <taxon>Menoponidae</taxon>
        <taxon>Menopon</taxon>
    </lineage>
</organism>
<dbReference type="EMBL" id="JARGDH010000005">
    <property type="protein sequence ID" value="KAL0267162.1"/>
    <property type="molecule type" value="Genomic_DNA"/>
</dbReference>
<dbReference type="PANTHER" id="PTHR15131">
    <property type="entry name" value="SMALL NUCLEAR RNA ACTIVATING COMPLEX, POLYPEPTIDE 1"/>
    <property type="match status" value="1"/>
</dbReference>
<dbReference type="PANTHER" id="PTHR15131:SF3">
    <property type="entry name" value="SNRNA-ACTIVATING PROTEIN COMPLEX SUBUNIT 1"/>
    <property type="match status" value="1"/>
</dbReference>
<evidence type="ECO:0008006" key="3">
    <source>
        <dbReference type="Google" id="ProtNLM"/>
    </source>
</evidence>
<dbReference type="Pfam" id="PF09808">
    <property type="entry name" value="SNAPC1"/>
    <property type="match status" value="1"/>
</dbReference>
<dbReference type="GO" id="GO:0042796">
    <property type="term" value="P:snRNA transcription by RNA polymerase III"/>
    <property type="evidence" value="ECO:0007669"/>
    <property type="project" value="TreeGrafter"/>
</dbReference>